<feature type="compositionally biased region" description="Low complexity" evidence="1">
    <location>
        <begin position="148"/>
        <end position="160"/>
    </location>
</feature>
<feature type="region of interest" description="Disordered" evidence="1">
    <location>
        <begin position="448"/>
        <end position="530"/>
    </location>
</feature>
<feature type="compositionally biased region" description="Polar residues" evidence="1">
    <location>
        <begin position="490"/>
        <end position="504"/>
    </location>
</feature>
<feature type="compositionally biased region" description="Polar residues" evidence="1">
    <location>
        <begin position="448"/>
        <end position="479"/>
    </location>
</feature>
<dbReference type="Gene3D" id="3.30.160.60">
    <property type="entry name" value="Classic Zinc Finger"/>
    <property type="match status" value="1"/>
</dbReference>
<feature type="compositionally biased region" description="Polar residues" evidence="1">
    <location>
        <begin position="758"/>
        <end position="769"/>
    </location>
</feature>
<feature type="compositionally biased region" description="Polar residues" evidence="1">
    <location>
        <begin position="615"/>
        <end position="655"/>
    </location>
</feature>
<feature type="compositionally biased region" description="Polar residues" evidence="1">
    <location>
        <begin position="83"/>
        <end position="94"/>
    </location>
</feature>
<keyword evidence="3" id="KW-1185">Reference proteome</keyword>
<evidence type="ECO:0000313" key="2">
    <source>
        <dbReference type="EMBL" id="CZR61765.1"/>
    </source>
</evidence>
<accession>A0A1L7X9Q5</accession>
<dbReference type="OrthoDB" id="37886at2759"/>
<feature type="compositionally biased region" description="Low complexity" evidence="1">
    <location>
        <begin position="10"/>
        <end position="25"/>
    </location>
</feature>
<feature type="region of interest" description="Disordered" evidence="1">
    <location>
        <begin position="578"/>
        <end position="779"/>
    </location>
</feature>
<feature type="region of interest" description="Disordered" evidence="1">
    <location>
        <begin position="1"/>
        <end position="182"/>
    </location>
</feature>
<proteinExistence type="predicted"/>
<reference evidence="2 3" key="1">
    <citation type="submission" date="2016-03" db="EMBL/GenBank/DDBJ databases">
        <authorList>
            <person name="Ploux O."/>
        </authorList>
    </citation>
    <scope>NUCLEOTIDE SEQUENCE [LARGE SCALE GENOMIC DNA]</scope>
    <source>
        <strain evidence="2 3">UAMH 11012</strain>
    </source>
</reference>
<protein>
    <submittedName>
        <fullName evidence="2">Uncharacterized protein</fullName>
    </submittedName>
</protein>
<dbReference type="STRING" id="576137.A0A1L7X9Q5"/>
<dbReference type="Proteomes" id="UP000184330">
    <property type="component" value="Unassembled WGS sequence"/>
</dbReference>
<feature type="compositionally biased region" description="Polar residues" evidence="1">
    <location>
        <begin position="102"/>
        <end position="113"/>
    </location>
</feature>
<evidence type="ECO:0000256" key="1">
    <source>
        <dbReference type="SAM" id="MobiDB-lite"/>
    </source>
</evidence>
<sequence>MRSSAESPHSAPQQSPKPSRKSSAPSPAPTMSESPDVEMGGVGIETTNGHSRNEGIADNGGSDHVTSEHSEAEEETFRGPSNLGDTSLSKNINGDPTPAGSKHTSAETMSNRSVEAKSLPVNGESPASGIPRKDKAESRPVNGEAHLSGGSRRSATSTSPRKPPTTTPSKSLQASSESIKMSKEEARLKEVLSETSAQVMQKVLRGEWRSFLFEGFSEDHISFVLRAILKNSARSPRIVDNVLNDLPTLDKLLDRPAVVSKILGSASYTQILKHVSTDVLDQALAERLKTVDAKDLVNYLARANRLGYGPDDVLDEADEHVTCIIASTSQEVPEVLQVEVPRPQRNIPPSQPNAQNDMQQDPLLLEQQRNRTVVEKKYAQIGTCPECHETFPTFAGYTYHVSKKKCGKEGKPVDGWKFWCDNCKTGFTGKQGKEYHVMNNVCNRSDNIAPATSPSGQLQQEAQQSHPAIRVPSNTQLSQPIPPTRPPMYQQPNNSVPTPSQQGPQAPLTRPPIHKPAPAPNTPASGKKKFRRLVSELTPQESEALHSDLNREIQRYNQSVIDLKAKYSGTDLENRLTTAHNGHGTKMSNIRNSHGVTLRMRQKEKDERIAAGYTPPSNSQVGQIKAISGNSPRNSSPLVPSFSPVNGSGSKSGSSAPRAPPMSQPARMPYLPSHLPNPAGYTAPPMGGALRAPNQYSPPHPDPLIHTRAGIDNPSPYGVMKLTDVRSPNPNKRRRSSEDGSSPRPNGPASAPRPQPWFANTQNRTVSQPQPSPSAPGLSMMEMRSEDAASKLAGYYKTLNKPETNRGTFYSVLPFVQVKLVCDIGAGGPA</sequence>
<organism evidence="2 3">
    <name type="scientific">Phialocephala subalpina</name>
    <dbReference type="NCBI Taxonomy" id="576137"/>
    <lineage>
        <taxon>Eukaryota</taxon>
        <taxon>Fungi</taxon>
        <taxon>Dikarya</taxon>
        <taxon>Ascomycota</taxon>
        <taxon>Pezizomycotina</taxon>
        <taxon>Leotiomycetes</taxon>
        <taxon>Helotiales</taxon>
        <taxon>Mollisiaceae</taxon>
        <taxon>Phialocephala</taxon>
        <taxon>Phialocephala fortinii species complex</taxon>
    </lineage>
</organism>
<dbReference type="EMBL" id="FJOG01000019">
    <property type="protein sequence ID" value="CZR61765.1"/>
    <property type="molecule type" value="Genomic_DNA"/>
</dbReference>
<name>A0A1L7X9Q5_9HELO</name>
<dbReference type="AlphaFoldDB" id="A0A1L7X9Q5"/>
<feature type="compositionally biased region" description="Polar residues" evidence="1">
    <location>
        <begin position="578"/>
        <end position="595"/>
    </location>
</feature>
<evidence type="ECO:0000313" key="3">
    <source>
        <dbReference type="Proteomes" id="UP000184330"/>
    </source>
</evidence>
<gene>
    <name evidence="2" type="ORF">PAC_11662</name>
</gene>